<dbReference type="GO" id="GO:0005794">
    <property type="term" value="C:Golgi apparatus"/>
    <property type="evidence" value="ECO:0007669"/>
    <property type="project" value="UniProtKB-SubCell"/>
</dbReference>
<dbReference type="InterPro" id="IPR036291">
    <property type="entry name" value="NAD(P)-bd_dom_sf"/>
</dbReference>
<dbReference type="SUPFAM" id="SSF51045">
    <property type="entry name" value="WW domain"/>
    <property type="match status" value="2"/>
</dbReference>
<evidence type="ECO:0000256" key="8">
    <source>
        <dbReference type="ARBA" id="ARBA00023228"/>
    </source>
</evidence>
<keyword evidence="7" id="KW-0333">Golgi apparatus</keyword>
<dbReference type="PROSITE" id="PS50020">
    <property type="entry name" value="WW_DOMAIN_2"/>
    <property type="match status" value="2"/>
</dbReference>
<dbReference type="GO" id="GO:0005764">
    <property type="term" value="C:lysosome"/>
    <property type="evidence" value="ECO:0007669"/>
    <property type="project" value="UniProtKB-SubCell"/>
</dbReference>
<evidence type="ECO:0000256" key="4">
    <source>
        <dbReference type="ARBA" id="ARBA00022687"/>
    </source>
</evidence>
<dbReference type="OrthoDB" id="9989144at2759"/>
<dbReference type="STRING" id="7375.A0A0L0BZA8"/>
<proteinExistence type="predicted"/>
<name>A0A0L0BZA8_LUCCU</name>
<sequence length="419" mass="47754">MSFMPDSDSEDELPPGWEEQATDEGFVCYVNQQTKTTQMTHPRTGRTKRLNRELPIGWEKRYDENTKKYIFYNNLTQQTTNIDPRLAFAAEEPPMNIAQVRQRFDGSTTALQILHGKDLHGRLAVITGSNCGIGYETARSLAFHGCEVIFACRSRTSTEMAIERIVKERPACRNRLRWLELDLASFKSVCQFVADVKNSVKHIDYLILNAGVFALPYSVTENGIETTFQVSHLSHFYITLQLESLFDHTTRIVVLSSESHRFSKLPTDNLTPQHLSPPPDKYWSMTAYNNAKLCNVLFAAKLAKLWKHRGISVFAVHPGNLVSSNISRNWWFYRLLFAIVRPFTKSLQQAAATTIYCATANELTGLTGLYFNNCYFCEPSKLSQNELLQNQLWSVSEGMLSVLKESLLAKKQTTGEFLY</sequence>
<evidence type="ECO:0000313" key="10">
    <source>
        <dbReference type="EMBL" id="KNC25397.1"/>
    </source>
</evidence>
<dbReference type="InterPro" id="IPR036020">
    <property type="entry name" value="WW_dom_sf"/>
</dbReference>
<dbReference type="GO" id="GO:0016055">
    <property type="term" value="P:Wnt signaling pathway"/>
    <property type="evidence" value="ECO:0007669"/>
    <property type="project" value="UniProtKB-KW"/>
</dbReference>
<comment type="subcellular location">
    <subcellularLocation>
        <location evidence="2">Golgi apparatus</location>
    </subcellularLocation>
    <subcellularLocation>
        <location evidence="1">Lysosome</location>
    </subcellularLocation>
</comment>
<dbReference type="InterPro" id="IPR001202">
    <property type="entry name" value="WW_dom"/>
</dbReference>
<dbReference type="FunFam" id="3.40.50.720:FF:000353">
    <property type="entry name" value="WW domain-containing oxidoreductase"/>
    <property type="match status" value="1"/>
</dbReference>
<organism evidence="10 11">
    <name type="scientific">Lucilia cuprina</name>
    <name type="common">Green bottle fly</name>
    <name type="synonym">Australian sheep blowfly</name>
    <dbReference type="NCBI Taxonomy" id="7375"/>
    <lineage>
        <taxon>Eukaryota</taxon>
        <taxon>Metazoa</taxon>
        <taxon>Ecdysozoa</taxon>
        <taxon>Arthropoda</taxon>
        <taxon>Hexapoda</taxon>
        <taxon>Insecta</taxon>
        <taxon>Pterygota</taxon>
        <taxon>Neoptera</taxon>
        <taxon>Endopterygota</taxon>
        <taxon>Diptera</taxon>
        <taxon>Brachycera</taxon>
        <taxon>Muscomorpha</taxon>
        <taxon>Oestroidea</taxon>
        <taxon>Calliphoridae</taxon>
        <taxon>Luciliinae</taxon>
        <taxon>Lucilia</taxon>
    </lineage>
</organism>
<dbReference type="InterPro" id="IPR002347">
    <property type="entry name" value="SDR_fam"/>
</dbReference>
<dbReference type="OMA" id="PPAEKYW"/>
<evidence type="ECO:0000256" key="1">
    <source>
        <dbReference type="ARBA" id="ARBA00004371"/>
    </source>
</evidence>
<evidence type="ECO:0000259" key="9">
    <source>
        <dbReference type="PROSITE" id="PS50020"/>
    </source>
</evidence>
<dbReference type="PANTHER" id="PTHR43157">
    <property type="entry name" value="PHOSPHATIDYLINOSITOL-GLYCAN BIOSYNTHESIS CLASS F PROTEIN-RELATED"/>
    <property type="match status" value="1"/>
</dbReference>
<dbReference type="AlphaFoldDB" id="A0A0L0BZA8"/>
<dbReference type="Gene3D" id="2.20.70.10">
    <property type="match status" value="2"/>
</dbReference>
<dbReference type="Proteomes" id="UP000037069">
    <property type="component" value="Unassembled WGS sequence"/>
</dbReference>
<dbReference type="Gene3D" id="3.40.50.720">
    <property type="entry name" value="NAD(P)-binding Rossmann-like Domain"/>
    <property type="match status" value="1"/>
</dbReference>
<keyword evidence="4" id="KW-0879">Wnt signaling pathway</keyword>
<accession>A0A0L0BZA8</accession>
<dbReference type="GO" id="GO:0006915">
    <property type="term" value="P:apoptotic process"/>
    <property type="evidence" value="ECO:0007669"/>
    <property type="project" value="UniProtKB-KW"/>
</dbReference>
<evidence type="ECO:0000256" key="7">
    <source>
        <dbReference type="ARBA" id="ARBA00023034"/>
    </source>
</evidence>
<reference evidence="10 11" key="1">
    <citation type="journal article" date="2015" name="Nat. Commun.">
        <title>Lucilia cuprina genome unlocks parasitic fly biology to underpin future interventions.</title>
        <authorList>
            <person name="Anstead C.A."/>
            <person name="Korhonen P.K."/>
            <person name="Young N.D."/>
            <person name="Hall R.S."/>
            <person name="Jex A.R."/>
            <person name="Murali S.C."/>
            <person name="Hughes D.S."/>
            <person name="Lee S.F."/>
            <person name="Perry T."/>
            <person name="Stroehlein A.J."/>
            <person name="Ansell B.R."/>
            <person name="Breugelmans B."/>
            <person name="Hofmann A."/>
            <person name="Qu J."/>
            <person name="Dugan S."/>
            <person name="Lee S.L."/>
            <person name="Chao H."/>
            <person name="Dinh H."/>
            <person name="Han Y."/>
            <person name="Doddapaneni H.V."/>
            <person name="Worley K.C."/>
            <person name="Muzny D.M."/>
            <person name="Ioannidis P."/>
            <person name="Waterhouse R.M."/>
            <person name="Zdobnov E.M."/>
            <person name="James P.J."/>
            <person name="Bagnall N.H."/>
            <person name="Kotze A.C."/>
            <person name="Gibbs R.A."/>
            <person name="Richards S."/>
            <person name="Batterham P."/>
            <person name="Gasser R.B."/>
        </authorList>
    </citation>
    <scope>NUCLEOTIDE SEQUENCE [LARGE SCALE GENOMIC DNA]</scope>
    <source>
        <strain evidence="10 11">LS</strain>
        <tissue evidence="10">Full body</tissue>
    </source>
</reference>
<dbReference type="SUPFAM" id="SSF51735">
    <property type="entry name" value="NAD(P)-binding Rossmann-fold domains"/>
    <property type="match status" value="1"/>
</dbReference>
<dbReference type="CDD" id="cd00201">
    <property type="entry name" value="WW"/>
    <property type="match status" value="2"/>
</dbReference>
<dbReference type="EMBL" id="JRES01001119">
    <property type="protein sequence ID" value="KNC25397.1"/>
    <property type="molecule type" value="Genomic_DNA"/>
</dbReference>
<comment type="caution">
    <text evidence="10">The sequence shown here is derived from an EMBL/GenBank/DDBJ whole genome shotgun (WGS) entry which is preliminary data.</text>
</comment>
<dbReference type="SMART" id="SM00456">
    <property type="entry name" value="WW"/>
    <property type="match status" value="2"/>
</dbReference>
<evidence type="ECO:0000313" key="11">
    <source>
        <dbReference type="Proteomes" id="UP000037069"/>
    </source>
</evidence>
<protein>
    <recommendedName>
        <fullName evidence="3">WW domain-containing oxidoreductase</fullName>
    </recommendedName>
</protein>
<dbReference type="PANTHER" id="PTHR43157:SF31">
    <property type="entry name" value="PHOSPHATIDYLINOSITOL-GLYCAN BIOSYNTHESIS CLASS F PROTEIN"/>
    <property type="match status" value="1"/>
</dbReference>
<dbReference type="PRINTS" id="PR00081">
    <property type="entry name" value="GDHRDH"/>
</dbReference>
<evidence type="ECO:0000256" key="3">
    <source>
        <dbReference type="ARBA" id="ARBA00016094"/>
    </source>
</evidence>
<dbReference type="GO" id="GO:0016491">
    <property type="term" value="F:oxidoreductase activity"/>
    <property type="evidence" value="ECO:0007669"/>
    <property type="project" value="UniProtKB-KW"/>
</dbReference>
<keyword evidence="11" id="KW-1185">Reference proteome</keyword>
<evidence type="ECO:0000256" key="2">
    <source>
        <dbReference type="ARBA" id="ARBA00004555"/>
    </source>
</evidence>
<feature type="domain" description="WW" evidence="9">
    <location>
        <begin position="11"/>
        <end position="44"/>
    </location>
</feature>
<evidence type="ECO:0000256" key="5">
    <source>
        <dbReference type="ARBA" id="ARBA00022703"/>
    </source>
</evidence>
<keyword evidence="8" id="KW-0458">Lysosome</keyword>
<evidence type="ECO:0000256" key="6">
    <source>
        <dbReference type="ARBA" id="ARBA00023002"/>
    </source>
</evidence>
<keyword evidence="5" id="KW-0053">Apoptosis</keyword>
<gene>
    <name evidence="10" type="ORF">FF38_07608</name>
</gene>
<keyword evidence="6" id="KW-0560">Oxidoreductase</keyword>
<feature type="domain" description="WW" evidence="9">
    <location>
        <begin position="52"/>
        <end position="86"/>
    </location>
</feature>
<dbReference type="Pfam" id="PF00106">
    <property type="entry name" value="adh_short"/>
    <property type="match status" value="1"/>
</dbReference>